<feature type="compositionally biased region" description="Low complexity" evidence="1">
    <location>
        <begin position="555"/>
        <end position="569"/>
    </location>
</feature>
<evidence type="ECO:0000256" key="1">
    <source>
        <dbReference type="SAM" id="MobiDB-lite"/>
    </source>
</evidence>
<dbReference type="eggNOG" id="KOG2359">
    <property type="taxonomic scope" value="Eukaryota"/>
</dbReference>
<dbReference type="Pfam" id="PF16858">
    <property type="entry name" value="CNDH2_C"/>
    <property type="match status" value="1"/>
</dbReference>
<protein>
    <recommendedName>
        <fullName evidence="2">Condensin-2 complex subunit H2 C-terminal domain-containing protein</fullName>
    </recommendedName>
</protein>
<accession>I0Z4C8</accession>
<feature type="region of interest" description="Disordered" evidence="1">
    <location>
        <begin position="523"/>
        <end position="580"/>
    </location>
</feature>
<feature type="compositionally biased region" description="Basic residues" evidence="1">
    <location>
        <begin position="226"/>
        <end position="239"/>
    </location>
</feature>
<evidence type="ECO:0000259" key="2">
    <source>
        <dbReference type="Pfam" id="PF16858"/>
    </source>
</evidence>
<proteinExistence type="predicted"/>
<dbReference type="STRING" id="574566.I0Z4C8"/>
<dbReference type="InterPro" id="IPR031737">
    <property type="entry name" value="CNDH2_C"/>
</dbReference>
<keyword evidence="4" id="KW-1185">Reference proteome</keyword>
<name>I0Z4C8_COCSC</name>
<dbReference type="GO" id="GO:0051306">
    <property type="term" value="P:mitotic sister chromatid separation"/>
    <property type="evidence" value="ECO:0007669"/>
    <property type="project" value="TreeGrafter"/>
</dbReference>
<dbReference type="GO" id="GO:0010032">
    <property type="term" value="P:meiotic chromosome condensation"/>
    <property type="evidence" value="ECO:0007669"/>
    <property type="project" value="TreeGrafter"/>
</dbReference>
<evidence type="ECO:0000313" key="3">
    <source>
        <dbReference type="EMBL" id="EIE25497.1"/>
    </source>
</evidence>
<dbReference type="PANTHER" id="PTHR14324:SF3">
    <property type="entry name" value="CONDENSIN-2 COMPLEX SUBUNIT H2"/>
    <property type="match status" value="1"/>
</dbReference>
<dbReference type="GeneID" id="17043499"/>
<dbReference type="EMBL" id="AGSI01000004">
    <property type="protein sequence ID" value="EIE25497.1"/>
    <property type="molecule type" value="Genomic_DNA"/>
</dbReference>
<feature type="domain" description="Condensin-2 complex subunit H2 C-terminal" evidence="2">
    <location>
        <begin position="380"/>
        <end position="520"/>
    </location>
</feature>
<dbReference type="GO" id="GO:0003682">
    <property type="term" value="F:chromatin binding"/>
    <property type="evidence" value="ECO:0007669"/>
    <property type="project" value="TreeGrafter"/>
</dbReference>
<dbReference type="RefSeq" id="XP_005650041.1">
    <property type="nucleotide sequence ID" value="XM_005649984.1"/>
</dbReference>
<dbReference type="KEGG" id="csl:COCSUDRAFT_61710"/>
<dbReference type="OrthoDB" id="512701at2759"/>
<dbReference type="PANTHER" id="PTHR14324">
    <property type="entry name" value="CONDENSIN-2 COMPLEX SUBUNIT H2"/>
    <property type="match status" value="1"/>
</dbReference>
<dbReference type="InterPro" id="IPR031739">
    <property type="entry name" value="Ncaph2"/>
</dbReference>
<dbReference type="GO" id="GO:0000796">
    <property type="term" value="C:condensin complex"/>
    <property type="evidence" value="ECO:0007669"/>
    <property type="project" value="TreeGrafter"/>
</dbReference>
<feature type="region of interest" description="Disordered" evidence="1">
    <location>
        <begin position="145"/>
        <end position="258"/>
    </location>
</feature>
<dbReference type="GO" id="GO:0005634">
    <property type="term" value="C:nucleus"/>
    <property type="evidence" value="ECO:0007669"/>
    <property type="project" value="TreeGrafter"/>
</dbReference>
<reference evidence="3 4" key="1">
    <citation type="journal article" date="2012" name="Genome Biol.">
        <title>The genome of the polar eukaryotic microalga coccomyxa subellipsoidea reveals traits of cold adaptation.</title>
        <authorList>
            <person name="Blanc G."/>
            <person name="Agarkova I."/>
            <person name="Grimwood J."/>
            <person name="Kuo A."/>
            <person name="Brueggeman A."/>
            <person name="Dunigan D."/>
            <person name="Gurnon J."/>
            <person name="Ladunga I."/>
            <person name="Lindquist E."/>
            <person name="Lucas S."/>
            <person name="Pangilinan J."/>
            <person name="Proschold T."/>
            <person name="Salamov A."/>
            <person name="Schmutz J."/>
            <person name="Weeks D."/>
            <person name="Yamada T."/>
            <person name="Claverie J.M."/>
            <person name="Grigoriev I."/>
            <person name="Van Etten J."/>
            <person name="Lomsadze A."/>
            <person name="Borodovsky M."/>
        </authorList>
    </citation>
    <scope>NUCLEOTIDE SEQUENCE [LARGE SCALE GENOMIC DNA]</scope>
    <source>
        <strain evidence="3 4">C-169</strain>
    </source>
</reference>
<sequence>MIYHRKQTGTGGQKAVDDVDEFEDEEVFLNLDDVLQEGAGIDMEEGNAAPRELPTKPPAVILALEDSGRGDNDGEGGSYRIATCSVHKSGALLLEARDGDHMDEQMRLCDAVGPSNSQHLLGEDWDSHGREDMAGPLHAEGMPMEQDHYDAGDGFGADDDDDGGAVQHYEPPEASQTAGGEQTWTEGVEEGQVRHARERAQPAQRELFDPYAPLDPHDAGCLPQKPFRKMKPRSRRRTPKAPVQEPEAFAAPRPAGPSALAFPEFEYVLRARAAMEQAQLRGDRDHRRERLWRDAQDGAEEQQLSAFLADDGDQPYPEDADNDGGVQDFNDDDNFGEGAPFDDDDGGDMDVDALAEAAAEGAYTGVHGAWQPTDQGEEPSYEDLCRAHIEALMASAAAAEVQTGLAARVATWRDKLAPVLAEQDARGDFDIHQYGEVIMEDLAKMSLSDPSNLEELRLGKVGPVTFESVAKKEHKWQVSRLFSALLQLANNGNLVIMRGSSPSEPFDLQLASLDRPHEQFEEYRAPSFLQNKDQNVPKESEAPPAAKQARNKVQAASPGAGAARKATAAQKGPKRRKGRK</sequence>
<comment type="caution">
    <text evidence="3">The sequence shown here is derived from an EMBL/GenBank/DDBJ whole genome shotgun (WGS) entry which is preliminary data.</text>
</comment>
<gene>
    <name evidence="3" type="ORF">COCSUDRAFT_61710</name>
</gene>
<evidence type="ECO:0000313" key="4">
    <source>
        <dbReference type="Proteomes" id="UP000007264"/>
    </source>
</evidence>
<organism evidence="3 4">
    <name type="scientific">Coccomyxa subellipsoidea (strain C-169)</name>
    <name type="common">Green microalga</name>
    <dbReference type="NCBI Taxonomy" id="574566"/>
    <lineage>
        <taxon>Eukaryota</taxon>
        <taxon>Viridiplantae</taxon>
        <taxon>Chlorophyta</taxon>
        <taxon>core chlorophytes</taxon>
        <taxon>Trebouxiophyceae</taxon>
        <taxon>Trebouxiophyceae incertae sedis</taxon>
        <taxon>Coccomyxaceae</taxon>
        <taxon>Coccomyxa</taxon>
        <taxon>Coccomyxa subellipsoidea</taxon>
    </lineage>
</organism>
<dbReference type="AlphaFoldDB" id="I0Z4C8"/>
<dbReference type="Proteomes" id="UP000007264">
    <property type="component" value="Unassembled WGS sequence"/>
</dbReference>
<feature type="compositionally biased region" description="Basic and acidic residues" evidence="1">
    <location>
        <begin position="191"/>
        <end position="200"/>
    </location>
</feature>
<feature type="compositionally biased region" description="Polar residues" evidence="1">
    <location>
        <begin position="174"/>
        <end position="185"/>
    </location>
</feature>